<evidence type="ECO:0000256" key="2">
    <source>
        <dbReference type="ARBA" id="ARBA00023157"/>
    </source>
</evidence>
<accession>A0ABN1ZLX0</accession>
<comment type="caution">
    <text evidence="5">The sequence shown here is derived from an EMBL/GenBank/DDBJ whole genome shotgun (WGS) entry which is preliminary data.</text>
</comment>
<dbReference type="Gene3D" id="2.60.120.200">
    <property type="match status" value="2"/>
</dbReference>
<reference evidence="5 6" key="1">
    <citation type="journal article" date="2019" name="Int. J. Syst. Evol. Microbiol.">
        <title>The Global Catalogue of Microorganisms (GCM) 10K type strain sequencing project: providing services to taxonomists for standard genome sequencing and annotation.</title>
        <authorList>
            <consortium name="The Broad Institute Genomics Platform"/>
            <consortium name="The Broad Institute Genome Sequencing Center for Infectious Disease"/>
            <person name="Wu L."/>
            <person name="Ma J."/>
        </authorList>
    </citation>
    <scope>NUCLEOTIDE SEQUENCE [LARGE SCALE GENOMIC DNA]</scope>
    <source>
        <strain evidence="5 6">JCM 15933</strain>
    </source>
</reference>
<keyword evidence="6" id="KW-1185">Reference proteome</keyword>
<dbReference type="SMART" id="SM00560">
    <property type="entry name" value="LamGL"/>
    <property type="match status" value="2"/>
</dbReference>
<feature type="domain" description="LamG-like jellyroll fold" evidence="4">
    <location>
        <begin position="944"/>
        <end position="1083"/>
    </location>
</feature>
<evidence type="ECO:0000313" key="5">
    <source>
        <dbReference type="EMBL" id="GAA1500929.1"/>
    </source>
</evidence>
<dbReference type="InterPro" id="IPR033433">
    <property type="entry name" value="GtaA_N"/>
</dbReference>
<gene>
    <name evidence="5" type="ORF">GCM10009827_008370</name>
</gene>
<evidence type="ECO:0000256" key="3">
    <source>
        <dbReference type="SAM" id="SignalP"/>
    </source>
</evidence>
<name>A0ABN1ZLX0_9ACTN</name>
<keyword evidence="2" id="KW-1015">Disulfide bond</keyword>
<evidence type="ECO:0000313" key="6">
    <source>
        <dbReference type="Proteomes" id="UP001501470"/>
    </source>
</evidence>
<dbReference type="PANTHER" id="PTHR31987:SF1">
    <property type="entry name" value="GLUTAMINASE A"/>
    <property type="match status" value="1"/>
</dbReference>
<dbReference type="Pfam" id="PF17168">
    <property type="entry name" value="DUF5127"/>
    <property type="match status" value="1"/>
</dbReference>
<dbReference type="Pfam" id="PF16335">
    <property type="entry name" value="GtaA_6_Hairpin"/>
    <property type="match status" value="1"/>
</dbReference>
<dbReference type="InterPro" id="IPR006311">
    <property type="entry name" value="TAT_signal"/>
</dbReference>
<dbReference type="InterPro" id="IPR013320">
    <property type="entry name" value="ConA-like_dom_sf"/>
</dbReference>
<dbReference type="Pfam" id="PF16334">
    <property type="entry name" value="DUF4964"/>
    <property type="match status" value="1"/>
</dbReference>
<dbReference type="InterPro" id="IPR032515">
    <property type="entry name" value="DUF4964"/>
</dbReference>
<keyword evidence="1 3" id="KW-0732">Signal</keyword>
<evidence type="ECO:0000256" key="1">
    <source>
        <dbReference type="ARBA" id="ARBA00022729"/>
    </source>
</evidence>
<dbReference type="EMBL" id="BAAAQD010000001">
    <property type="protein sequence ID" value="GAA1500929.1"/>
    <property type="molecule type" value="Genomic_DNA"/>
</dbReference>
<feature type="chain" id="PRO_5045869756" description="LamG-like jellyroll fold domain-containing protein" evidence="3">
    <location>
        <begin position="31"/>
        <end position="1089"/>
    </location>
</feature>
<evidence type="ECO:0000259" key="4">
    <source>
        <dbReference type="SMART" id="SM00560"/>
    </source>
</evidence>
<protein>
    <recommendedName>
        <fullName evidence="4">LamG-like jellyroll fold domain-containing protein</fullName>
    </recommendedName>
</protein>
<sequence length="1089" mass="113425">MPHASRRDVLRLAALAGLAGAAGVTLDAEAAEALAASTFSPIRPPATPLAVRSPYLSTWLRADTLPGNWPTFWAGAATAMTGIVRVDGRPYVFMGSPSGGWPLATQTALVVTATRSTFTITAGAVRLEVEFLSPVDPANLRRQSVPMSYLSVTATATDGGSHAVSVYLDISGEWAHGDRTKQIGWSTAVVGDQRVHTCAPTSPTVLGEAGDQASWGTVVFSTDEVAGLTWQTGADATVRARGAANATLLNTADTNQPRAIDNAWPVLAFSRDLGQVGAAGSPAVVCVIGHVRTPAVSYLGADLDPYWRTQWATWQDMLRWFRADRDAARAGAAATDAAVTAAAQQVGGTQYAALCSLVLRQAFGGTELVSRGGAPWVTLKEISSNGDFSTVDVMYPAFPAYLALSPRYLELLLAPLFDYTELRGFDKPHAPHDLGVYPNAFGRIGTDEEDMPVEESANMLIMVAALIARMPAAKATAYATAHLAKLRQWADYLVANLPDPGNQNQTDDFTGFIAHSVNLALKGIVGIAAMDSIARAAGVTTTYAATAKAYIGQWATMAQNGGRTHLKLTYDGADTTWSLKYNGFADRLLGTNLVPPAIAAEEAAWYLSQQHAYGVPLDPRHGYTKVDWELWTAGFLAAQPAARDALIAKAYLYANTTTSRVPCSDWHDTDSGNQQGFAARPVMGGALALMTLRSVPNGLTGAWPFTTGPSDASGNGNDLGAGGTVSGGALNLTGSTAPVTARQVVRTDTSFTVMARANPGSLAGFRTVVSQDGTRLSGFYLQYSAADNRWAFTMPAADTDNAAATRALSTVVPTLNAWTHLAGVYDADAGQLRLYVDGVPHGSVAYTTAWRAAGGLAVGRGRWNGAPADFFIGGVDDVATFGHALTAAEIAAAAGINAGLVRAFELDAAEAGLTLSGSAAYSGGALTLTGGSAATAGSLVDTAGSFTVAAWVNLTSTANFATVLSQDGAQGSGFYLQYSAADNAWAFAMLASDTAGAAATRAVSPFPPQVGGWTHLVGVRDAAAGQLRLHVNGVLVATASKSSAWASGGAFAIGRGRWNGAAADFLPGQVDRVRVWNRALTTTDVRVLR</sequence>
<proteinExistence type="predicted"/>
<dbReference type="InterPro" id="IPR052743">
    <property type="entry name" value="Glutaminase_GtaA"/>
</dbReference>
<dbReference type="Proteomes" id="UP001501470">
    <property type="component" value="Unassembled WGS sequence"/>
</dbReference>
<dbReference type="PROSITE" id="PS51318">
    <property type="entry name" value="TAT"/>
    <property type="match status" value="1"/>
</dbReference>
<dbReference type="Pfam" id="PF13385">
    <property type="entry name" value="Laminin_G_3"/>
    <property type="match status" value="2"/>
</dbReference>
<dbReference type="InterPro" id="IPR032514">
    <property type="entry name" value="GtaA_central"/>
</dbReference>
<feature type="domain" description="LamG-like jellyroll fold" evidence="4">
    <location>
        <begin position="749"/>
        <end position="888"/>
    </location>
</feature>
<dbReference type="PANTHER" id="PTHR31987">
    <property type="entry name" value="GLUTAMINASE A-RELATED"/>
    <property type="match status" value="1"/>
</dbReference>
<feature type="signal peptide" evidence="3">
    <location>
        <begin position="1"/>
        <end position="30"/>
    </location>
</feature>
<dbReference type="RefSeq" id="WP_344500714.1">
    <property type="nucleotide sequence ID" value="NZ_BAAAQD010000001.1"/>
</dbReference>
<organism evidence="5 6">
    <name type="scientific">Dactylosporangium maewongense</name>
    <dbReference type="NCBI Taxonomy" id="634393"/>
    <lineage>
        <taxon>Bacteria</taxon>
        <taxon>Bacillati</taxon>
        <taxon>Actinomycetota</taxon>
        <taxon>Actinomycetes</taxon>
        <taxon>Micromonosporales</taxon>
        <taxon>Micromonosporaceae</taxon>
        <taxon>Dactylosporangium</taxon>
    </lineage>
</organism>
<dbReference type="SUPFAM" id="SSF49899">
    <property type="entry name" value="Concanavalin A-like lectins/glucanases"/>
    <property type="match status" value="2"/>
</dbReference>
<dbReference type="InterPro" id="IPR006558">
    <property type="entry name" value="LamG-like"/>
</dbReference>